<dbReference type="PANTHER" id="PTHR46630">
    <property type="entry name" value="TETRATRICOPEPTIDE REPEAT PROTEIN 29"/>
    <property type="match status" value="1"/>
</dbReference>
<feature type="coiled-coil region" evidence="6">
    <location>
        <begin position="245"/>
        <end position="288"/>
    </location>
</feature>
<dbReference type="PANTHER" id="PTHR46630:SF1">
    <property type="entry name" value="TETRATRICOPEPTIDE REPEAT PROTEIN 29"/>
    <property type="match status" value="1"/>
</dbReference>
<keyword evidence="8" id="KW-1185">Reference proteome</keyword>
<dbReference type="InterPro" id="IPR051476">
    <property type="entry name" value="Bac_ResReg_Asp_Phosphatase"/>
</dbReference>
<keyword evidence="6" id="KW-0175">Coiled coil</keyword>
<dbReference type="EMBL" id="CCKQ01007727">
    <property type="protein sequence ID" value="CDW79135.1"/>
    <property type="molecule type" value="Genomic_DNA"/>
</dbReference>
<dbReference type="GO" id="GO:0005737">
    <property type="term" value="C:cytoplasm"/>
    <property type="evidence" value="ECO:0007669"/>
    <property type="project" value="UniProtKB-SubCell"/>
</dbReference>
<sequence>MNNPPQNIYTKPTRYQITEEQKIYEEDKNRTTFRKILDGIQNEAYQDSETGMNLRQTLQMRQSQFNPFTNMNLNGDNPGGSFKVRTLKKSTINFRSQIGSTSTIGSTNAYGTNQQSTKGFSNFNTFKRPTTESQPHRGPQPIIPTINYHLEQFKNDYKTEKQVEIKDCESDIVKVQESSLKQLTSIIKPKMTNDEVRRIDKNLSVQKNLIERGVSMPKVIAPFFPNKRSQQNKIIFNEVFVVPKQKELEKLKQMQEDHLDLLSNQRIIQHARDEKREMERIKQMQNCEVNHSNMLNDSQHALKQSTVRGFSKVNSPEKQIRLDDGGESILQELSVGQSAGKSKFEMHEMAKLEQEETFDIIEVIMKKFNSVSNEKKHMGTSKKAQPKTQSFFSQQIHVQCPDGYNATVAAPLAPGSGWAPSIPAGNKNLYKASLQDMTMRARAGVQVGDVQKEAHMAYCLGVLNENQEQYEQAVNFFKRFFFCARMMDDPVGSSLALNRIGVAYYKKKKISKSLKFHSKHGEFTDKENVFASFYNTGICQRILGSYLKAIDNFNKALEWALHRDKAKQLNENNLAEQCLCNAGIASGNMMMNDQKRMMDQFYRTAGANGFGINADQDDESEEDEEENQ</sequence>
<dbReference type="SUPFAM" id="SSF48452">
    <property type="entry name" value="TPR-like"/>
    <property type="match status" value="1"/>
</dbReference>
<keyword evidence="3" id="KW-0677">Repeat</keyword>
<evidence type="ECO:0000256" key="5">
    <source>
        <dbReference type="ARBA" id="ARBA00040665"/>
    </source>
</evidence>
<gene>
    <name evidence="7" type="primary">Contig4981.g5326</name>
    <name evidence="7" type="ORF">STYLEM_8121</name>
</gene>
<protein>
    <recommendedName>
        <fullName evidence="5">Tetratricopeptide repeat protein 29</fullName>
    </recommendedName>
</protein>
<keyword evidence="2" id="KW-0963">Cytoplasm</keyword>
<dbReference type="GO" id="GO:0003341">
    <property type="term" value="P:cilium movement"/>
    <property type="evidence" value="ECO:0007669"/>
    <property type="project" value="TreeGrafter"/>
</dbReference>
<organism evidence="7 8">
    <name type="scientific">Stylonychia lemnae</name>
    <name type="common">Ciliate</name>
    <dbReference type="NCBI Taxonomy" id="5949"/>
    <lineage>
        <taxon>Eukaryota</taxon>
        <taxon>Sar</taxon>
        <taxon>Alveolata</taxon>
        <taxon>Ciliophora</taxon>
        <taxon>Intramacronucleata</taxon>
        <taxon>Spirotrichea</taxon>
        <taxon>Stichotrichia</taxon>
        <taxon>Sporadotrichida</taxon>
        <taxon>Oxytrichidae</taxon>
        <taxon>Stylonychinae</taxon>
        <taxon>Stylonychia</taxon>
    </lineage>
</organism>
<evidence type="ECO:0000256" key="1">
    <source>
        <dbReference type="ARBA" id="ARBA00004496"/>
    </source>
</evidence>
<dbReference type="Gene3D" id="1.25.40.10">
    <property type="entry name" value="Tetratricopeptide repeat domain"/>
    <property type="match status" value="1"/>
</dbReference>
<evidence type="ECO:0000313" key="7">
    <source>
        <dbReference type="EMBL" id="CDW79135.1"/>
    </source>
</evidence>
<evidence type="ECO:0000256" key="2">
    <source>
        <dbReference type="ARBA" id="ARBA00022490"/>
    </source>
</evidence>
<dbReference type="InterPro" id="IPR011990">
    <property type="entry name" value="TPR-like_helical_dom_sf"/>
</dbReference>
<evidence type="ECO:0000256" key="4">
    <source>
        <dbReference type="ARBA" id="ARBA00022803"/>
    </source>
</evidence>
<dbReference type="InParanoid" id="A0A078AA38"/>
<evidence type="ECO:0000256" key="6">
    <source>
        <dbReference type="SAM" id="Coils"/>
    </source>
</evidence>
<dbReference type="OrthoDB" id="286233at2759"/>
<proteinExistence type="predicted"/>
<evidence type="ECO:0000313" key="8">
    <source>
        <dbReference type="Proteomes" id="UP000039865"/>
    </source>
</evidence>
<comment type="subcellular location">
    <subcellularLocation>
        <location evidence="1">Cytoplasm</location>
    </subcellularLocation>
</comment>
<reference evidence="7 8" key="1">
    <citation type="submission" date="2014-06" db="EMBL/GenBank/DDBJ databases">
        <authorList>
            <person name="Swart Estienne"/>
        </authorList>
    </citation>
    <scope>NUCLEOTIDE SEQUENCE [LARGE SCALE GENOMIC DNA]</scope>
    <source>
        <strain evidence="7 8">130c</strain>
    </source>
</reference>
<evidence type="ECO:0000256" key="3">
    <source>
        <dbReference type="ARBA" id="ARBA00022737"/>
    </source>
</evidence>
<dbReference type="GO" id="GO:0005929">
    <property type="term" value="C:cilium"/>
    <property type="evidence" value="ECO:0007669"/>
    <property type="project" value="TreeGrafter"/>
</dbReference>
<accession>A0A078AA38</accession>
<keyword evidence="4" id="KW-0802">TPR repeat</keyword>
<dbReference type="AlphaFoldDB" id="A0A078AA38"/>
<name>A0A078AA38_STYLE</name>
<dbReference type="Proteomes" id="UP000039865">
    <property type="component" value="Unassembled WGS sequence"/>
</dbReference>